<dbReference type="InterPro" id="IPR008772">
    <property type="entry name" value="Phosphonate_metab_PhnH"/>
</dbReference>
<protein>
    <submittedName>
        <fullName evidence="1">Uncharacterized protein</fullName>
    </submittedName>
</protein>
<dbReference type="Proteomes" id="UP000029914">
    <property type="component" value="Chromosome"/>
</dbReference>
<sequence>MNTPTTLSPDEAQQLFRSYLAAMSCPGSVHRADVVVTPAAAAPLLTLADLMSPVAAWIPAARQARPN</sequence>
<dbReference type="HOGENOM" id="CLU_2805140_0_0_11"/>
<keyword evidence="2" id="KW-1185">Reference proteome</keyword>
<dbReference type="AlphaFoldDB" id="A0A097IJH8"/>
<name>A0A097IJH8_9CORY</name>
<dbReference type="Gene3D" id="3.40.50.11310">
    <property type="entry name" value="Bacterial phosphonate metabolism protein PhnH"/>
    <property type="match status" value="1"/>
</dbReference>
<reference evidence="1 2" key="1">
    <citation type="submission" date="2013-09" db="EMBL/GenBank/DDBJ databases">
        <title>Complete genome sequence of Corynebacterium doosanense CAU 212(T) (=DSM 45436(T)), isolated from activated sludge.</title>
        <authorList>
            <person name="Schaffert L."/>
            <person name="Albersmeier A."/>
            <person name="Kalinowski J."/>
            <person name="Ruckert C."/>
        </authorList>
    </citation>
    <scope>NUCLEOTIDE SEQUENCE [LARGE SCALE GENOMIC DNA]</scope>
    <source>
        <strain evidence="1 2">CAU 212</strain>
    </source>
</reference>
<organism evidence="1 2">
    <name type="scientific">Corynebacterium doosanense CAU 212 = DSM 45436</name>
    <dbReference type="NCBI Taxonomy" id="558173"/>
    <lineage>
        <taxon>Bacteria</taxon>
        <taxon>Bacillati</taxon>
        <taxon>Actinomycetota</taxon>
        <taxon>Actinomycetes</taxon>
        <taxon>Mycobacteriales</taxon>
        <taxon>Corynebacteriaceae</taxon>
        <taxon>Corynebacterium</taxon>
    </lineage>
</organism>
<dbReference type="InterPro" id="IPR038058">
    <property type="entry name" value="PhnH-like_sp"/>
</dbReference>
<dbReference type="STRING" id="558173.CDOO_06495"/>
<evidence type="ECO:0000313" key="1">
    <source>
        <dbReference type="EMBL" id="AIT62270.1"/>
    </source>
</evidence>
<proteinExistence type="predicted"/>
<evidence type="ECO:0000313" key="2">
    <source>
        <dbReference type="Proteomes" id="UP000029914"/>
    </source>
</evidence>
<dbReference type="Pfam" id="PF05845">
    <property type="entry name" value="PhnH"/>
    <property type="match status" value="1"/>
</dbReference>
<dbReference type="EMBL" id="CP006764">
    <property type="protein sequence ID" value="AIT62270.1"/>
    <property type="molecule type" value="Genomic_DNA"/>
</dbReference>
<dbReference type="SUPFAM" id="SSF159709">
    <property type="entry name" value="PhnH-like"/>
    <property type="match status" value="1"/>
</dbReference>
<gene>
    <name evidence="1" type="ORF">CDOO_06495</name>
</gene>
<dbReference type="RefSeq" id="WP_018022541.1">
    <property type="nucleotide sequence ID" value="NZ_AQUX01000009.1"/>
</dbReference>
<accession>A0A097IJH8</accession>
<dbReference type="KEGG" id="cdo:CDOO_06495"/>
<dbReference type="GO" id="GO:0019634">
    <property type="term" value="P:organic phosphonate metabolic process"/>
    <property type="evidence" value="ECO:0007669"/>
    <property type="project" value="InterPro"/>
</dbReference>